<evidence type="ECO:0000313" key="4">
    <source>
        <dbReference type="WBParaSite" id="HPBE_0001308101-mRNA-1"/>
    </source>
</evidence>
<dbReference type="InterPro" id="IPR008042">
    <property type="entry name" value="Retrotrans_Pao"/>
</dbReference>
<dbReference type="Pfam" id="PF05380">
    <property type="entry name" value="Peptidase_A17"/>
    <property type="match status" value="1"/>
</dbReference>
<dbReference type="PANTHER" id="PTHR47331">
    <property type="entry name" value="PHD-TYPE DOMAIN-CONTAINING PROTEIN"/>
    <property type="match status" value="1"/>
</dbReference>
<evidence type="ECO:0000256" key="1">
    <source>
        <dbReference type="SAM" id="Phobius"/>
    </source>
</evidence>
<gene>
    <name evidence="2" type="ORF">HPBE_LOCUS13082</name>
</gene>
<organism evidence="3 4">
    <name type="scientific">Heligmosomoides polygyrus</name>
    <name type="common">Parasitic roundworm</name>
    <dbReference type="NCBI Taxonomy" id="6339"/>
    <lineage>
        <taxon>Eukaryota</taxon>
        <taxon>Metazoa</taxon>
        <taxon>Ecdysozoa</taxon>
        <taxon>Nematoda</taxon>
        <taxon>Chromadorea</taxon>
        <taxon>Rhabditida</taxon>
        <taxon>Rhabditina</taxon>
        <taxon>Rhabditomorpha</taxon>
        <taxon>Strongyloidea</taxon>
        <taxon>Heligmosomidae</taxon>
        <taxon>Heligmosomoides</taxon>
    </lineage>
</organism>
<name>A0A183FX45_HELPZ</name>
<evidence type="ECO:0000313" key="2">
    <source>
        <dbReference type="EMBL" id="VDO94824.1"/>
    </source>
</evidence>
<dbReference type="OrthoDB" id="5870116at2759"/>
<accession>A0A183FX45</accession>
<dbReference type="Proteomes" id="UP000050761">
    <property type="component" value="Unassembled WGS sequence"/>
</dbReference>
<feature type="transmembrane region" description="Helical" evidence="1">
    <location>
        <begin position="331"/>
        <end position="350"/>
    </location>
</feature>
<keyword evidence="1" id="KW-0472">Membrane</keyword>
<sequence length="368" mass="41650">MAKSRLDPLNQSITIPRLELSALAIGAKLITYITQQLPVPVANKFLWIDSSVVALAWSKGDKQVPIFVRNRVKTIQEHTSGVNIRYLPTDDNPADIGTRELQFPSSKHYLNGVENLSLSFKDYLNEYDFTFFDRKGWRRPHDSITGTSRFCKKHQCKARATLFCTYDNPLTLLFINDTESSASIPIQAWGTISKAFYGFPRKPRAAGGHIDSDRSIVKTTCSTGGISLQSDNSLDVAEVCINNYCIFLKNVTSETLLFPNSLVMYDYEVWKNGNISNDDKLACKDQPICELLQCHVCWEQLYKRKCWTYSDMIILVSFIAAIVIILPTAYIVVKIILTTLSFITTVFGNLNPTRCLQSKKKRPTLPTY</sequence>
<evidence type="ECO:0000313" key="3">
    <source>
        <dbReference type="Proteomes" id="UP000050761"/>
    </source>
</evidence>
<accession>A0A3P8AFX9</accession>
<protein>
    <submittedName>
        <fullName evidence="4">Phlebovirus_G2 domain-containing protein</fullName>
    </submittedName>
</protein>
<proteinExistence type="predicted"/>
<reference evidence="2 3" key="1">
    <citation type="submission" date="2018-11" db="EMBL/GenBank/DDBJ databases">
        <authorList>
            <consortium name="Pathogen Informatics"/>
        </authorList>
    </citation>
    <scope>NUCLEOTIDE SEQUENCE [LARGE SCALE GENOMIC DNA]</scope>
</reference>
<dbReference type="WBParaSite" id="HPBE_0001308101-mRNA-1">
    <property type="protein sequence ID" value="HPBE_0001308101-mRNA-1"/>
    <property type="gene ID" value="HPBE_0001308101"/>
</dbReference>
<keyword evidence="3" id="KW-1185">Reference proteome</keyword>
<keyword evidence="1" id="KW-1133">Transmembrane helix</keyword>
<keyword evidence="1" id="KW-0812">Transmembrane</keyword>
<feature type="transmembrane region" description="Helical" evidence="1">
    <location>
        <begin position="306"/>
        <end position="325"/>
    </location>
</feature>
<dbReference type="EMBL" id="UZAH01027770">
    <property type="protein sequence ID" value="VDO94824.1"/>
    <property type="molecule type" value="Genomic_DNA"/>
</dbReference>
<reference evidence="4" key="2">
    <citation type="submission" date="2019-09" db="UniProtKB">
        <authorList>
            <consortium name="WormBaseParasite"/>
        </authorList>
    </citation>
    <scope>IDENTIFICATION</scope>
</reference>
<dbReference type="AlphaFoldDB" id="A0A183FX45"/>